<proteinExistence type="inferred from homology"/>
<evidence type="ECO:0000256" key="8">
    <source>
        <dbReference type="ARBA" id="ARBA00060680"/>
    </source>
</evidence>
<dbReference type="AlphaFoldDB" id="A0A7Y8DPT8"/>
<feature type="domain" description="Fumarylacetoacetase-like C-terminal" evidence="9">
    <location>
        <begin position="77"/>
        <end position="291"/>
    </location>
</feature>
<evidence type="ECO:0000256" key="6">
    <source>
        <dbReference type="ARBA" id="ARBA00057150"/>
    </source>
</evidence>
<evidence type="ECO:0000256" key="2">
    <source>
        <dbReference type="ARBA" id="ARBA00010715"/>
    </source>
</evidence>
<protein>
    <submittedName>
        <fullName evidence="10">Fumarylacetoacetate hydrolase family protein</fullName>
    </submittedName>
</protein>
<dbReference type="InterPro" id="IPR036663">
    <property type="entry name" value="Fumarylacetoacetase_C_sf"/>
</dbReference>
<evidence type="ECO:0000256" key="1">
    <source>
        <dbReference type="ARBA" id="ARBA00010211"/>
    </source>
</evidence>
<name>A0A7Y8DPT8_PSETO</name>
<dbReference type="InterPro" id="IPR011234">
    <property type="entry name" value="Fumarylacetoacetase-like_C"/>
</dbReference>
<comment type="catalytic activity">
    <reaction evidence="5">
        <text>(2E,4Z)-5-hydroxypenta-2,4-diene-1,2,5-tricarboxylate = (3E,5R)-5-carboxy-2-oxohept-3-enedioate</text>
        <dbReference type="Rhea" id="RHEA:18813"/>
        <dbReference type="ChEBI" id="CHEBI:47961"/>
        <dbReference type="ChEBI" id="CHEBI:87491"/>
        <dbReference type="EC" id="5.3.3.10"/>
    </reaction>
</comment>
<keyword evidence="10" id="KW-0378">Hydrolase</keyword>
<dbReference type="SUPFAM" id="SSF56529">
    <property type="entry name" value="FAH"/>
    <property type="match status" value="1"/>
</dbReference>
<evidence type="ECO:0000256" key="4">
    <source>
        <dbReference type="ARBA" id="ARBA00051258"/>
    </source>
</evidence>
<dbReference type="FunFam" id="3.90.850.10:FF:000002">
    <property type="entry name" value="2-hydroxyhepta-2,4-diene-1,7-dioate isomerase"/>
    <property type="match status" value="1"/>
</dbReference>
<dbReference type="RefSeq" id="WP_080520455.1">
    <property type="nucleotide sequence ID" value="NZ_CP020369.1"/>
</dbReference>
<dbReference type="GO" id="GO:0008704">
    <property type="term" value="F:5-carboxymethyl-2-hydroxymuconate delta-isomerase activity"/>
    <property type="evidence" value="ECO:0007669"/>
    <property type="project" value="UniProtKB-EC"/>
</dbReference>
<reference evidence="10 11" key="1">
    <citation type="submission" date="2020-04" db="EMBL/GenBank/DDBJ databases">
        <title>Molecular characterization of pseudomonads from Agaricus bisporus reveal novel blotch 2 pathogens in Western Europe.</title>
        <authorList>
            <person name="Taparia T."/>
            <person name="Krijger M."/>
            <person name="Haynes E."/>
            <person name="Elpinstone J.G."/>
            <person name="Noble R."/>
            <person name="Van Der Wolf J."/>
        </authorList>
    </citation>
    <scope>NUCLEOTIDE SEQUENCE [LARGE SCALE GENOMIC DNA]</scope>
    <source>
        <strain evidence="10 11">IPO3746</strain>
    </source>
</reference>
<dbReference type="Pfam" id="PF01557">
    <property type="entry name" value="FAA_hydrolase"/>
    <property type="match status" value="1"/>
</dbReference>
<evidence type="ECO:0000256" key="7">
    <source>
        <dbReference type="ARBA" id="ARBA00060569"/>
    </source>
</evidence>
<dbReference type="GO" id="GO:0046872">
    <property type="term" value="F:metal ion binding"/>
    <property type="evidence" value="ECO:0007669"/>
    <property type="project" value="UniProtKB-KW"/>
</dbReference>
<dbReference type="Gene3D" id="3.90.850.10">
    <property type="entry name" value="Fumarylacetoacetase-like, C-terminal domain"/>
    <property type="match status" value="1"/>
</dbReference>
<dbReference type="EMBL" id="JACAQK010000002">
    <property type="protein sequence ID" value="NWD34444.1"/>
    <property type="molecule type" value="Genomic_DNA"/>
</dbReference>
<evidence type="ECO:0000256" key="5">
    <source>
        <dbReference type="ARBA" id="ARBA00052790"/>
    </source>
</evidence>
<comment type="similarity">
    <text evidence="2">Belongs to the hydratase/decarboxylase family.</text>
</comment>
<comment type="function">
    <text evidence="6">Decarboxylates OPET (5-oxo-pent-3-ene-1,2,5-tricarboxylic acid) into HHDD (2-hydroxy-hept-2,4-diene-1,7-dioate) and isomerizes it to OHED (2-oxo-hept-3-ene-1,7-dioate).</text>
</comment>
<dbReference type="PANTHER" id="PTHR11820">
    <property type="entry name" value="ACYLPYRUVASE"/>
    <property type="match status" value="1"/>
</dbReference>
<comment type="caution">
    <text evidence="10">The sequence shown here is derived from an EMBL/GenBank/DDBJ whole genome shotgun (WGS) entry which is preliminary data.</text>
</comment>
<comment type="similarity">
    <text evidence="1">Belongs to the FAH family.</text>
</comment>
<organism evidence="10 11">
    <name type="scientific">Pseudomonas tolaasii</name>
    <dbReference type="NCBI Taxonomy" id="29442"/>
    <lineage>
        <taxon>Bacteria</taxon>
        <taxon>Pseudomonadati</taxon>
        <taxon>Pseudomonadota</taxon>
        <taxon>Gammaproteobacteria</taxon>
        <taxon>Pseudomonadales</taxon>
        <taxon>Pseudomonadaceae</taxon>
        <taxon>Pseudomonas</taxon>
    </lineage>
</organism>
<dbReference type="GO" id="GO:0018800">
    <property type="term" value="F:5-oxopent-3-ene-1,2,5-tricarboxylate decarboxylase activity"/>
    <property type="evidence" value="ECO:0007669"/>
    <property type="project" value="UniProtKB-EC"/>
</dbReference>
<sequence length="294" mass="32043">MKFTQILNADGESLPVLVDADKQQYWPLRDLVTPFSGSLEQLIARWDELKAGLAAQGHGTSLEGATILAPLSPVRNIFCVGKNYHAHAAEFSKSGFDHSAKNGEIAPEFPVIFTKTPQTVIGHQALIPLHANVTRQLDYEAELGVIIGKGGRGISREDAYAHVWGYTIINDMTARDLQKDHRQWFLGKSLDGFCPMGPWAVSADEFNPHDATIECWVNGALRQQANVKDLIFDIPALIECLSAGIELKPGDVISTGTPVGVGIGFTPPRFLQAGDSVRIRIEGLGTLENRVAQH</sequence>
<dbReference type="Proteomes" id="UP000549134">
    <property type="component" value="Unassembled WGS sequence"/>
</dbReference>
<dbReference type="GO" id="GO:0018773">
    <property type="term" value="F:acetylpyruvate hydrolase activity"/>
    <property type="evidence" value="ECO:0007669"/>
    <property type="project" value="TreeGrafter"/>
</dbReference>
<evidence type="ECO:0000256" key="3">
    <source>
        <dbReference type="ARBA" id="ARBA00022723"/>
    </source>
</evidence>
<keyword evidence="3" id="KW-0479">Metal-binding</keyword>
<comment type="catalytic activity">
    <reaction evidence="4">
        <text>(3E,5R)-5-carboxy-2-oxohept-3-enedioate + H(+) = (4Z)-2-oxohept-4-enedioate + CO2</text>
        <dbReference type="Rhea" id="RHEA:14397"/>
        <dbReference type="ChEBI" id="CHEBI:15378"/>
        <dbReference type="ChEBI" id="CHEBI:16526"/>
        <dbReference type="ChEBI" id="CHEBI:87491"/>
        <dbReference type="ChEBI" id="CHEBI:87507"/>
        <dbReference type="EC" id="4.1.1.68"/>
    </reaction>
</comment>
<comment type="pathway">
    <text evidence="7">Aromatic compound metabolism; 4-hydroxyphenylacetate degradation; pyruvate and succinate semialdehyde from 4-hydroxyphenylacetate: step 4/7.</text>
</comment>
<dbReference type="GO" id="GO:0019752">
    <property type="term" value="P:carboxylic acid metabolic process"/>
    <property type="evidence" value="ECO:0007669"/>
    <property type="project" value="UniProtKB-ARBA"/>
</dbReference>
<gene>
    <name evidence="10" type="ORF">HX787_01155</name>
</gene>
<dbReference type="PANTHER" id="PTHR11820:SF7">
    <property type="entry name" value="ACYLPYRUVASE FAHD1, MITOCHONDRIAL"/>
    <property type="match status" value="1"/>
</dbReference>
<evidence type="ECO:0000259" key="9">
    <source>
        <dbReference type="Pfam" id="PF01557"/>
    </source>
</evidence>
<comment type="pathway">
    <text evidence="8">Aromatic compound metabolism; 4-hydroxyphenylacetate degradation; pyruvate and succinate semialdehyde from 4-hydroxyphenylacetate: step 5/7.</text>
</comment>
<evidence type="ECO:0000313" key="10">
    <source>
        <dbReference type="EMBL" id="NWD34444.1"/>
    </source>
</evidence>
<dbReference type="GeneID" id="55847748"/>
<accession>A0A7Y8DPT8</accession>
<evidence type="ECO:0000313" key="11">
    <source>
        <dbReference type="Proteomes" id="UP000549134"/>
    </source>
</evidence>